<protein>
    <submittedName>
        <fullName evidence="2">Transposase</fullName>
    </submittedName>
</protein>
<organism evidence="2 3">
    <name type="scientific">Cohnella fermenti</name>
    <dbReference type="NCBI Taxonomy" id="2565925"/>
    <lineage>
        <taxon>Bacteria</taxon>
        <taxon>Bacillati</taxon>
        <taxon>Bacillota</taxon>
        <taxon>Bacilli</taxon>
        <taxon>Bacillales</taxon>
        <taxon>Paenibacillaceae</taxon>
        <taxon>Cohnella</taxon>
    </lineage>
</organism>
<sequence length="145" mass="16119">MPKSYKDFLRDIGGESACFEYFHQCRWPSAYRCPACGCADRYTISSRRLPLYECVRCRHQASVISGTIPEGTRTSLPFDASEYSALGLTWDKSIAVLSDGEKIDNASGGGCCQRNSELAGAGWRWSEGGWRGAGGEVRSRLDRYR</sequence>
<proteinExistence type="predicted"/>
<dbReference type="Pfam" id="PF12760">
    <property type="entry name" value="Zn_ribbon_IS1595"/>
    <property type="match status" value="1"/>
</dbReference>
<reference evidence="2 3" key="1">
    <citation type="submission" date="2019-04" db="EMBL/GenBank/DDBJ databases">
        <title>Cohnella sp. nov. isolated from preserved vegetables.</title>
        <authorList>
            <person name="Lin S.-Y."/>
            <person name="Hung M.-H."/>
            <person name="Young C.-C."/>
        </authorList>
    </citation>
    <scope>NUCLEOTIDE SEQUENCE [LARGE SCALE GENOMIC DNA]</scope>
    <source>
        <strain evidence="2 3">CC-MHH1044</strain>
    </source>
</reference>
<comment type="caution">
    <text evidence="2">The sequence shown here is derived from an EMBL/GenBank/DDBJ whole genome shotgun (WGS) entry which is preliminary data.</text>
</comment>
<gene>
    <name evidence="2" type="ORF">E6C55_21250</name>
</gene>
<dbReference type="Proteomes" id="UP000310636">
    <property type="component" value="Unassembled WGS sequence"/>
</dbReference>
<evidence type="ECO:0000313" key="2">
    <source>
        <dbReference type="EMBL" id="THF75586.1"/>
    </source>
</evidence>
<dbReference type="EMBL" id="SSOB01000030">
    <property type="protein sequence ID" value="THF75586.1"/>
    <property type="molecule type" value="Genomic_DNA"/>
</dbReference>
<feature type="domain" description="Transposase zinc-ribbon" evidence="1">
    <location>
        <begin position="15"/>
        <end position="60"/>
    </location>
</feature>
<dbReference type="InterPro" id="IPR024442">
    <property type="entry name" value="Transposase_Zn_ribbon"/>
</dbReference>
<dbReference type="RefSeq" id="WP_136371836.1">
    <property type="nucleotide sequence ID" value="NZ_SSOB01000030.1"/>
</dbReference>
<evidence type="ECO:0000259" key="1">
    <source>
        <dbReference type="Pfam" id="PF12760"/>
    </source>
</evidence>
<keyword evidence="3" id="KW-1185">Reference proteome</keyword>
<accession>A0A4S4BLE4</accession>
<evidence type="ECO:0000313" key="3">
    <source>
        <dbReference type="Proteomes" id="UP000310636"/>
    </source>
</evidence>
<dbReference type="AlphaFoldDB" id="A0A4S4BLE4"/>
<dbReference type="OrthoDB" id="2664516at2"/>
<name>A0A4S4BLE4_9BACL</name>